<dbReference type="InParanoid" id="A0A3A9JRV1"/>
<evidence type="ECO:0000259" key="2">
    <source>
        <dbReference type="Pfam" id="PF17803"/>
    </source>
</evidence>
<feature type="compositionally biased region" description="Gly residues" evidence="1">
    <location>
        <begin position="1276"/>
        <end position="1287"/>
    </location>
</feature>
<accession>A0A3A9JRV1</accession>
<dbReference type="InterPro" id="IPR040853">
    <property type="entry name" value="RapA2_cadherin-like"/>
</dbReference>
<organism evidence="3 4">
    <name type="scientific">Teichococcus wenyumeiae</name>
    <dbReference type="NCBI Taxonomy" id="2478470"/>
    <lineage>
        <taxon>Bacteria</taxon>
        <taxon>Pseudomonadati</taxon>
        <taxon>Pseudomonadota</taxon>
        <taxon>Alphaproteobacteria</taxon>
        <taxon>Acetobacterales</taxon>
        <taxon>Roseomonadaceae</taxon>
        <taxon>Roseomonas</taxon>
    </lineage>
</organism>
<feature type="non-terminal residue" evidence="3">
    <location>
        <position position="1287"/>
    </location>
</feature>
<dbReference type="Proteomes" id="UP000278036">
    <property type="component" value="Unassembled WGS sequence"/>
</dbReference>
<comment type="caution">
    <text evidence="3">The sequence shown here is derived from an EMBL/GenBank/DDBJ whole genome shotgun (WGS) entry which is preliminary data.</text>
</comment>
<evidence type="ECO:0000313" key="3">
    <source>
        <dbReference type="EMBL" id="RKK01669.1"/>
    </source>
</evidence>
<evidence type="ECO:0000256" key="1">
    <source>
        <dbReference type="SAM" id="MobiDB-lite"/>
    </source>
</evidence>
<dbReference type="Pfam" id="PF17803">
    <property type="entry name" value="Cadherin_4"/>
    <property type="match status" value="1"/>
</dbReference>
<dbReference type="EMBL" id="RAQU01000234">
    <property type="protein sequence ID" value="RKK01669.1"/>
    <property type="molecule type" value="Genomic_DNA"/>
</dbReference>
<feature type="domain" description="RapA2 cadherin-like" evidence="2">
    <location>
        <begin position="679"/>
        <end position="746"/>
    </location>
</feature>
<feature type="region of interest" description="Disordered" evidence="1">
    <location>
        <begin position="1268"/>
        <end position="1287"/>
    </location>
</feature>
<protein>
    <recommendedName>
        <fullName evidence="2">RapA2 cadherin-like domain-containing protein</fullName>
    </recommendedName>
</protein>
<name>A0A3A9JRV1_9PROT</name>
<gene>
    <name evidence="3" type="ORF">D6Z83_23770</name>
</gene>
<proteinExistence type="predicted"/>
<reference evidence="3 4" key="1">
    <citation type="submission" date="2018-09" db="EMBL/GenBank/DDBJ databases">
        <title>Roseomonas sp. nov., isolated from feces of Tibetan antelopes in the Qinghai-Tibet plateau, China.</title>
        <authorList>
            <person name="Tian Z."/>
        </authorList>
    </citation>
    <scope>NUCLEOTIDE SEQUENCE [LARGE SCALE GENOMIC DNA]</scope>
    <source>
        <strain evidence="3 4">Z24</strain>
    </source>
</reference>
<evidence type="ECO:0000313" key="4">
    <source>
        <dbReference type="Proteomes" id="UP000278036"/>
    </source>
</evidence>
<sequence>MQVPVVAASNAAGLEDAEIALHLSAALSDVDGSEALSVSILGLPDGATLSAGVRQADGSWLVAPGDLAGLSLRAPADFAGTLDLTLRAAAREVTGDIASSETRFAVRVAPVVDGAVLAGLAAGSEDQWITLEVTFGTSPDASEAWDARVLIHGMPAGAVLSQGKDLGGGSWAVERAALAAGQVAILPPADSDAPITLRLEAVMRDAEGGGAERSIEAPLLVQVSGVADAPMVMAAAVSGHEDGSIILDLSSALADLDGSETISVSILGLPAGAMLSTGARQADGSWRVAPGDLAGLSLRPPADFAGVLDLTLRATAREANGDAASSEAAFSVTVAPVADAAIIAASGEGEEDRWIPLRGSLALRDADGSERFGETLVVRGMPPGASLSHGREVEAGLWEVPLAAFQSGQLALLPPADSDADLRLVFAVTTIDEAGGMQDRRESTAKVDVVVRAVADAPIITVADAQGQEDTPLRLAGLGGALRDADGSESLNFLLSGLPAGASLSAGIRQSDGSWRLTPQQLEGLSLAPPAQFSGRFTLTLTAVATEAADGQPSARSGASFTVSLDPVADLGSISGRVTGKEDTAIALRPSFATPDTDGSESWSEVSRIQGVPPGAVLSQGSLVSPGVWDVSTADLRAGRISITPPPDSDADFTLTITATLSDSGNGKTVSRVITGSYAVTVTAVADAPMASAASVSGFEDQPIPLSLSATLRDTDGSESLSLAILGLPAGAALSRGSRAADGSWTLTPADLVGLTLTPPRDFSGPIALTFRARALDHDNSSAVTTTAFTVQVQVRGVADAPLLRTGPVAGEEDSAIALHATALTTDTDGSESIIAFRLADVPEGAVVRASGAVLARQPDGSVLVSAAAMGSLTITPPPDSDRDFTLRISAISAEPNGSQAESLPQALPVQVRAVADAPVITGTGGQGFEDTAVPLDLSASLADTDGSETLFFLISGLPAGARLSAGTFRGDGAWSLTAEEARQVSLLPPKDFAGTLAATVTAIAQERNGGSQALSRAVLPVRVMSVIDAPAVGGLDGHSGDWGRMSGMEDQPIALRLDPGLRDSDGSERVVGSVVLGGVPAGAVLRLADGTLVEAGADGLHRIDATRMTGVTLTLPRDSDEAATLSIRMTLEDTGGARLEISGTMLVEAAGVADTPLLVVRDIQAPGHAGADPASGWVPLPVEAALADTDGSERLWLWLRDLPAGFTLSAGHPAGTDSWLVPAEAIPGLAIRPPVGFTGEVALRLEAMAVERDGGRTVTGGLLRLTVTPGADGTAPGGDAGGGPGL</sequence>